<dbReference type="AlphaFoldDB" id="A0AA88J1J4"/>
<accession>A0AA88J1J4</accession>
<dbReference type="Proteomes" id="UP001187192">
    <property type="component" value="Unassembled WGS sequence"/>
</dbReference>
<name>A0AA88J1J4_FICCA</name>
<dbReference type="EMBL" id="BTGU01000085">
    <property type="protein sequence ID" value="GMN59241.1"/>
    <property type="molecule type" value="Genomic_DNA"/>
</dbReference>
<organism evidence="1 2">
    <name type="scientific">Ficus carica</name>
    <name type="common">Common fig</name>
    <dbReference type="NCBI Taxonomy" id="3494"/>
    <lineage>
        <taxon>Eukaryota</taxon>
        <taxon>Viridiplantae</taxon>
        <taxon>Streptophyta</taxon>
        <taxon>Embryophyta</taxon>
        <taxon>Tracheophyta</taxon>
        <taxon>Spermatophyta</taxon>
        <taxon>Magnoliopsida</taxon>
        <taxon>eudicotyledons</taxon>
        <taxon>Gunneridae</taxon>
        <taxon>Pentapetalae</taxon>
        <taxon>rosids</taxon>
        <taxon>fabids</taxon>
        <taxon>Rosales</taxon>
        <taxon>Moraceae</taxon>
        <taxon>Ficeae</taxon>
        <taxon>Ficus</taxon>
    </lineage>
</organism>
<evidence type="ECO:0000313" key="2">
    <source>
        <dbReference type="Proteomes" id="UP001187192"/>
    </source>
</evidence>
<sequence length="73" mass="8090">MEVEVGFWNDGWVSGFGIRIGVKFDGIGVRTKVEVGFHDGVEIGIKNRFREGGGRLESGFEIGLMSVFRARVE</sequence>
<comment type="caution">
    <text evidence="1">The sequence shown here is derived from an EMBL/GenBank/DDBJ whole genome shotgun (WGS) entry which is preliminary data.</text>
</comment>
<reference evidence="1" key="1">
    <citation type="submission" date="2023-07" db="EMBL/GenBank/DDBJ databases">
        <title>draft genome sequence of fig (Ficus carica).</title>
        <authorList>
            <person name="Takahashi T."/>
            <person name="Nishimura K."/>
        </authorList>
    </citation>
    <scope>NUCLEOTIDE SEQUENCE</scope>
</reference>
<proteinExistence type="predicted"/>
<protein>
    <submittedName>
        <fullName evidence="1">Uncharacterized protein</fullName>
    </submittedName>
</protein>
<gene>
    <name evidence="1" type="ORF">TIFTF001_028344</name>
</gene>
<evidence type="ECO:0000313" key="1">
    <source>
        <dbReference type="EMBL" id="GMN59241.1"/>
    </source>
</evidence>
<keyword evidence="2" id="KW-1185">Reference proteome</keyword>